<feature type="domain" description="PAS" evidence="1">
    <location>
        <begin position="398"/>
        <end position="462"/>
    </location>
</feature>
<dbReference type="OrthoDB" id="9797304at2"/>
<dbReference type="InterPro" id="IPR000014">
    <property type="entry name" value="PAS"/>
</dbReference>
<proteinExistence type="predicted"/>
<dbReference type="AlphaFoldDB" id="A0A3N2R726"/>
<reference evidence="2 3" key="1">
    <citation type="submission" date="2018-10" db="EMBL/GenBank/DDBJ databases">
        <title>Histidinibacterium lentulum gen. nov., sp. nov., a marine bacterium from the culture broth of Picochlorum sp. 122.</title>
        <authorList>
            <person name="Wang G."/>
        </authorList>
    </citation>
    <scope>NUCLEOTIDE SEQUENCE [LARGE SCALE GENOMIC DNA]</scope>
    <source>
        <strain evidence="2 3">B17</strain>
    </source>
</reference>
<comment type="caution">
    <text evidence="2">The sequence shown here is derived from an EMBL/GenBank/DDBJ whole genome shotgun (WGS) entry which is preliminary data.</text>
</comment>
<dbReference type="Pfam" id="PF12860">
    <property type="entry name" value="PAS_7"/>
    <property type="match status" value="1"/>
</dbReference>
<dbReference type="InterPro" id="IPR035965">
    <property type="entry name" value="PAS-like_dom_sf"/>
</dbReference>
<feature type="domain" description="PAS" evidence="1">
    <location>
        <begin position="155"/>
        <end position="224"/>
    </location>
</feature>
<dbReference type="RefSeq" id="WP_123641731.1">
    <property type="nucleotide sequence ID" value="NZ_ML119083.1"/>
</dbReference>
<sequence>MLDPTILAALLPVAACLLAVALVILCPGPRTGSARQLMREAEGTVTVLLDGDEIEDATPPARRLLIAPAVSAGSGGGEKEALIQTLSRSFPDLRARLDAIDEDGHSQIVSATGPEWIDLEYWDGLVRLTLHGSDDAAPGTAISPLALSAKEEELQTLRALAEDAPQLIWQQDDRGRVIWANRSYLDLESDPASPESVRWPPRRLFPGIAMPEEAGDRDCRRVQLLLPKRDEAPWFDIISIRRGAGSIHFATDATAVVRAEAAQRNFVQTLSKTFADLAIGLAIFDRGRRLAMFNPSLVDLTGLPVDFLASRPPIEAFLDRLREARMLPEPRNYRGWREQIAALETEAADGTYCDLWSLPSGQTYRVTGRPHPDGAIAFLMEDITAEMSLTRRFRGEIDTAHAVFDAMDEGIAVFSSGGTLILANARYRAMWPLPDPQEGDGAGALLPVRDQRLPDEIARWRGACAATDLWPEIRASIRASGDREPWTAQLQRDDGRRLRLRVVPLQGGSTMVAFACPAEDMPLRALRPALAEGAAPVAAHG</sequence>
<name>A0A3N2R726_9RHOB</name>
<evidence type="ECO:0000259" key="1">
    <source>
        <dbReference type="SMART" id="SM00091"/>
    </source>
</evidence>
<protein>
    <submittedName>
        <fullName evidence="2">PAS domain-containing protein</fullName>
    </submittedName>
</protein>
<evidence type="ECO:0000313" key="3">
    <source>
        <dbReference type="Proteomes" id="UP000268016"/>
    </source>
</evidence>
<accession>A0A3N2R726</accession>
<dbReference type="EMBL" id="RDRB01000003">
    <property type="protein sequence ID" value="ROU03183.1"/>
    <property type="molecule type" value="Genomic_DNA"/>
</dbReference>
<keyword evidence="3" id="KW-1185">Reference proteome</keyword>
<gene>
    <name evidence="2" type="ORF">EAT49_07800</name>
</gene>
<dbReference type="Proteomes" id="UP000268016">
    <property type="component" value="Unassembled WGS sequence"/>
</dbReference>
<dbReference type="SMART" id="SM00091">
    <property type="entry name" value="PAS"/>
    <property type="match status" value="3"/>
</dbReference>
<dbReference type="SUPFAM" id="SSF55785">
    <property type="entry name" value="PYP-like sensor domain (PAS domain)"/>
    <property type="match status" value="2"/>
</dbReference>
<evidence type="ECO:0000313" key="2">
    <source>
        <dbReference type="EMBL" id="ROU03183.1"/>
    </source>
</evidence>
<dbReference type="Pfam" id="PF13188">
    <property type="entry name" value="PAS_8"/>
    <property type="match status" value="2"/>
</dbReference>
<organism evidence="2 3">
    <name type="scientific">Histidinibacterium lentulum</name>
    <dbReference type="NCBI Taxonomy" id="2480588"/>
    <lineage>
        <taxon>Bacteria</taxon>
        <taxon>Pseudomonadati</taxon>
        <taxon>Pseudomonadota</taxon>
        <taxon>Alphaproteobacteria</taxon>
        <taxon>Rhodobacterales</taxon>
        <taxon>Paracoccaceae</taxon>
        <taxon>Histidinibacterium</taxon>
    </lineage>
</organism>
<feature type="domain" description="PAS" evidence="1">
    <location>
        <begin position="268"/>
        <end position="335"/>
    </location>
</feature>